<keyword evidence="5" id="KW-0234">DNA repair</keyword>
<evidence type="ECO:0000256" key="4">
    <source>
        <dbReference type="ARBA" id="ARBA00022763"/>
    </source>
</evidence>
<feature type="domain" description="HhH-GPD" evidence="6">
    <location>
        <begin position="127"/>
        <end position="287"/>
    </location>
</feature>
<keyword evidence="7" id="KW-0326">Glycosidase</keyword>
<dbReference type="EMBL" id="LS483476">
    <property type="protein sequence ID" value="SQI54225.1"/>
    <property type="molecule type" value="Genomic_DNA"/>
</dbReference>
<dbReference type="PANTHER" id="PTHR43003">
    <property type="entry name" value="DNA-3-METHYLADENINE GLYCOSYLASE"/>
    <property type="match status" value="1"/>
</dbReference>
<dbReference type="SMART" id="SM00478">
    <property type="entry name" value="ENDO3c"/>
    <property type="match status" value="1"/>
</dbReference>
<dbReference type="GO" id="GO:0006285">
    <property type="term" value="P:base-excision repair, AP site formation"/>
    <property type="evidence" value="ECO:0007669"/>
    <property type="project" value="TreeGrafter"/>
</dbReference>
<dbReference type="GO" id="GO:0043916">
    <property type="term" value="F:DNA-7-methylguanine glycosylase activity"/>
    <property type="evidence" value="ECO:0007669"/>
    <property type="project" value="TreeGrafter"/>
</dbReference>
<keyword evidence="7" id="KW-0378">Hydrolase</keyword>
<dbReference type="STRING" id="1348624.GCA_001591545_00398"/>
<dbReference type="KEGG" id="blen:NCTC4824_01305"/>
<reference evidence="7 8" key="1">
    <citation type="submission" date="2018-06" db="EMBL/GenBank/DDBJ databases">
        <authorList>
            <consortium name="Pathogen Informatics"/>
            <person name="Doyle S."/>
        </authorList>
    </citation>
    <scope>NUCLEOTIDE SEQUENCE [LARGE SCALE GENOMIC DNA]</scope>
    <source>
        <strain evidence="7 8">NCTC4824</strain>
    </source>
</reference>
<proteinExistence type="inferred from homology"/>
<dbReference type="EC" id="3.2.2.21" evidence="3"/>
<dbReference type="GO" id="GO:0008725">
    <property type="term" value="F:DNA-3-methyladenine glycosylase activity"/>
    <property type="evidence" value="ECO:0007669"/>
    <property type="project" value="TreeGrafter"/>
</dbReference>
<dbReference type="GO" id="GO:0005737">
    <property type="term" value="C:cytoplasm"/>
    <property type="evidence" value="ECO:0007669"/>
    <property type="project" value="TreeGrafter"/>
</dbReference>
<dbReference type="RefSeq" id="WP_066136751.1">
    <property type="nucleotide sequence ID" value="NZ_CBCSGM010000001.1"/>
</dbReference>
<dbReference type="Gene3D" id="1.10.1670.40">
    <property type="match status" value="1"/>
</dbReference>
<evidence type="ECO:0000256" key="3">
    <source>
        <dbReference type="ARBA" id="ARBA00012000"/>
    </source>
</evidence>
<evidence type="ECO:0000259" key="6">
    <source>
        <dbReference type="SMART" id="SM00478"/>
    </source>
</evidence>
<dbReference type="AlphaFoldDB" id="A0A2X4YRG0"/>
<keyword evidence="8" id="KW-1185">Reference proteome</keyword>
<sequence>MWEEMVKVDGPYHFDLALSRLSMDPLHIVDREERTVKVPIYGTTPEVATVKAIGTTEEPAFLVTGFDALTKESVLEKISFIFQWNVSLKNIHEHFKQTTLKNLFNIHRGTPVILDFSLYSNLVKSIIHQQINMTFAISLTEQFVKTFGFQLEGVPFYPTPRKVAELEMEQLRQLKFSQRKAEYIIDLSKQLVKGQLNLEKIILLPDEDIIKELVKIRGIGPWTAQNFLLFGLGRPNLFPSADIGIQKAIKMLFQLERKPTIEEIHKYSTEWQPYLSYASLYLWRSIEPLD</sequence>
<dbReference type="GO" id="GO:0032131">
    <property type="term" value="F:alkylated DNA binding"/>
    <property type="evidence" value="ECO:0007669"/>
    <property type="project" value="TreeGrafter"/>
</dbReference>
<dbReference type="Gene3D" id="1.10.340.30">
    <property type="entry name" value="Hypothetical protein, domain 2"/>
    <property type="match status" value="1"/>
</dbReference>
<gene>
    <name evidence="7" type="primary">yfjP</name>
    <name evidence="7" type="ORF">NCTC4824_01305</name>
</gene>
<organism evidence="7 8">
    <name type="scientific">Lederbergia lenta</name>
    <name type="common">Bacillus lentus</name>
    <dbReference type="NCBI Taxonomy" id="1467"/>
    <lineage>
        <taxon>Bacteria</taxon>
        <taxon>Bacillati</taxon>
        <taxon>Bacillota</taxon>
        <taxon>Bacilli</taxon>
        <taxon>Bacillales</taxon>
        <taxon>Bacillaceae</taxon>
        <taxon>Lederbergia</taxon>
    </lineage>
</organism>
<keyword evidence="4" id="KW-0227">DNA damage</keyword>
<dbReference type="SUPFAM" id="SSF48150">
    <property type="entry name" value="DNA-glycosylase"/>
    <property type="match status" value="1"/>
</dbReference>
<dbReference type="CDD" id="cd00056">
    <property type="entry name" value="ENDO3c"/>
    <property type="match status" value="1"/>
</dbReference>
<protein>
    <recommendedName>
        <fullName evidence="3">DNA-3-methyladenine glycosylase II</fullName>
        <ecNumber evidence="3">3.2.2.21</ecNumber>
    </recommendedName>
</protein>
<dbReference type="Pfam" id="PF00730">
    <property type="entry name" value="HhH-GPD"/>
    <property type="match status" value="1"/>
</dbReference>
<evidence type="ECO:0000256" key="1">
    <source>
        <dbReference type="ARBA" id="ARBA00000086"/>
    </source>
</evidence>
<evidence type="ECO:0000313" key="8">
    <source>
        <dbReference type="Proteomes" id="UP000249134"/>
    </source>
</evidence>
<dbReference type="GO" id="GO:0006307">
    <property type="term" value="P:DNA alkylation repair"/>
    <property type="evidence" value="ECO:0007669"/>
    <property type="project" value="TreeGrafter"/>
</dbReference>
<name>A0A2X4YRG0_LEDLE</name>
<comment type="catalytic activity">
    <reaction evidence="1">
        <text>Hydrolysis of alkylated DNA, releasing 3-methyladenine, 3-methylguanine, 7-methylguanine and 7-methyladenine.</text>
        <dbReference type="EC" id="3.2.2.21"/>
    </reaction>
</comment>
<dbReference type="InterPro" id="IPR051912">
    <property type="entry name" value="Alkylbase_DNA_Glycosylase/TA"/>
</dbReference>
<dbReference type="InterPro" id="IPR003265">
    <property type="entry name" value="HhH-GPD_domain"/>
</dbReference>
<dbReference type="Proteomes" id="UP000249134">
    <property type="component" value="Chromosome 1"/>
</dbReference>
<dbReference type="PANTHER" id="PTHR43003:SF5">
    <property type="entry name" value="DNA-3-METHYLADENINE GLYCOSYLASE"/>
    <property type="match status" value="1"/>
</dbReference>
<evidence type="ECO:0000256" key="5">
    <source>
        <dbReference type="ARBA" id="ARBA00023204"/>
    </source>
</evidence>
<evidence type="ECO:0000313" key="7">
    <source>
        <dbReference type="EMBL" id="SQI54225.1"/>
    </source>
</evidence>
<dbReference type="FunFam" id="1.10.340.30:FF:000004">
    <property type="entry name" value="DNA-3-methyladenine glycosylase II"/>
    <property type="match status" value="1"/>
</dbReference>
<evidence type="ECO:0000256" key="2">
    <source>
        <dbReference type="ARBA" id="ARBA00010817"/>
    </source>
</evidence>
<dbReference type="InterPro" id="IPR011257">
    <property type="entry name" value="DNA_glycosylase"/>
</dbReference>
<comment type="similarity">
    <text evidence="2">Belongs to the alkylbase DNA glycosidase AlkA family.</text>
</comment>
<dbReference type="GO" id="GO:0032993">
    <property type="term" value="C:protein-DNA complex"/>
    <property type="evidence" value="ECO:0007669"/>
    <property type="project" value="TreeGrafter"/>
</dbReference>
<accession>A0A2X4YRG0</accession>